<dbReference type="Proteomes" id="UP000588277">
    <property type="component" value="Unassembled WGS sequence"/>
</dbReference>
<reference evidence="2 3" key="1">
    <citation type="submission" date="2020-02" db="EMBL/GenBank/DDBJ databases">
        <title>Characterization of phylogenetic diversity of novel bifidobacterial species isolated in Czech ZOOs.</title>
        <authorList>
            <person name="Lugli G.A."/>
            <person name="Vera N.B."/>
            <person name="Ventura M."/>
        </authorList>
    </citation>
    <scope>NUCLEOTIDE SEQUENCE [LARGE SCALE GENOMIC DNA]</scope>
    <source>
        <strain evidence="2 3">DSM 109958</strain>
    </source>
</reference>
<feature type="compositionally biased region" description="Basic and acidic residues" evidence="1">
    <location>
        <begin position="111"/>
        <end position="126"/>
    </location>
</feature>
<proteinExistence type="predicted"/>
<evidence type="ECO:0000256" key="1">
    <source>
        <dbReference type="SAM" id="MobiDB-lite"/>
    </source>
</evidence>
<comment type="caution">
    <text evidence="2">The sequence shown here is derived from an EMBL/GenBank/DDBJ whole genome shotgun (WGS) entry which is preliminary data.</text>
</comment>
<evidence type="ECO:0000313" key="3">
    <source>
        <dbReference type="Proteomes" id="UP000588277"/>
    </source>
</evidence>
<name>A0A7Y0F196_9BIFI</name>
<protein>
    <submittedName>
        <fullName evidence="2">Uncharacterized protein</fullName>
    </submittedName>
</protein>
<evidence type="ECO:0000313" key="2">
    <source>
        <dbReference type="EMBL" id="NMN00181.1"/>
    </source>
</evidence>
<organism evidence="2 3">
    <name type="scientific">Bifidobacterium moraviense</name>
    <dbReference type="NCBI Taxonomy" id="2675323"/>
    <lineage>
        <taxon>Bacteria</taxon>
        <taxon>Bacillati</taxon>
        <taxon>Actinomycetota</taxon>
        <taxon>Actinomycetes</taxon>
        <taxon>Bifidobacteriales</taxon>
        <taxon>Bifidobacteriaceae</taxon>
        <taxon>Bifidobacterium</taxon>
    </lineage>
</organism>
<sequence>MITQPIINDQHRARADRCRTRDGRCRARRPAHDACRIASLCMHVPHPASPMRHGAVHRSENHSRQAKGRVFDSPIGITRIPRKPDRSLAERAPSSASEGPGFIQRPWDSAAPEKTRPFACPEDPRAGKRRPRFRSPSLALCGSPENLILRSPNEHHPRQAKDRVWSNDLGIPPLRRKPGASLAECPRSRQAKAKVSATKRRPADRAKASPFVCPQ</sequence>
<dbReference type="EMBL" id="JAAIIH010000002">
    <property type="protein sequence ID" value="NMN00181.1"/>
    <property type="molecule type" value="Genomic_DNA"/>
</dbReference>
<dbReference type="AlphaFoldDB" id="A0A7Y0F196"/>
<feature type="region of interest" description="Disordered" evidence="1">
    <location>
        <begin position="75"/>
        <end position="215"/>
    </location>
</feature>
<accession>A0A7Y0F196</accession>
<gene>
    <name evidence="2" type="ORF">G1C96_0758</name>
</gene>
<feature type="compositionally biased region" description="Basic and acidic residues" evidence="1">
    <location>
        <begin position="152"/>
        <end position="165"/>
    </location>
</feature>
<feature type="compositionally biased region" description="Basic residues" evidence="1">
    <location>
        <begin position="189"/>
        <end position="200"/>
    </location>
</feature>
<keyword evidence="3" id="KW-1185">Reference proteome</keyword>